<dbReference type="Gene3D" id="3.30.2310.20">
    <property type="entry name" value="RelE-like"/>
    <property type="match status" value="1"/>
</dbReference>
<keyword evidence="2" id="KW-1277">Toxin-antitoxin system</keyword>
<reference evidence="7 8" key="1">
    <citation type="submission" date="2019-06" db="EMBL/GenBank/DDBJ databases">
        <title>Echinicola alkalisoli sp. nov. isolated from saline soil.</title>
        <authorList>
            <person name="Sun J.-Q."/>
            <person name="Xu L."/>
        </authorList>
    </citation>
    <scope>NUCLEOTIDE SEQUENCE [LARGE SCALE GENOMIC DNA]</scope>
    <source>
        <strain evidence="7 8">LN3S3</strain>
    </source>
</reference>
<dbReference type="AlphaFoldDB" id="A0A514CP50"/>
<evidence type="ECO:0000313" key="7">
    <source>
        <dbReference type="EMBL" id="QDH81570.1"/>
    </source>
</evidence>
<dbReference type="PANTHER" id="PTHR38039:SF1">
    <property type="entry name" value="TOXIN YOEB"/>
    <property type="match status" value="1"/>
</dbReference>
<dbReference type="Pfam" id="PF06769">
    <property type="entry name" value="YoeB_toxin"/>
    <property type="match status" value="1"/>
</dbReference>
<gene>
    <name evidence="7" type="ORF">FKX85_11935</name>
</gene>
<evidence type="ECO:0000256" key="6">
    <source>
        <dbReference type="ARBA" id="ARBA00030388"/>
    </source>
</evidence>
<dbReference type="InterPro" id="IPR035093">
    <property type="entry name" value="RelE/ParE_toxin_dom_sf"/>
</dbReference>
<evidence type="ECO:0000256" key="1">
    <source>
        <dbReference type="ARBA" id="ARBA00008172"/>
    </source>
</evidence>
<dbReference type="Proteomes" id="UP000316614">
    <property type="component" value="Chromosome"/>
</dbReference>
<dbReference type="GO" id="GO:0006401">
    <property type="term" value="P:RNA catabolic process"/>
    <property type="evidence" value="ECO:0007669"/>
    <property type="project" value="InterPro"/>
</dbReference>
<keyword evidence="8" id="KW-1185">Reference proteome</keyword>
<dbReference type="OrthoDB" id="9801102at2"/>
<sequence>MLNDGTGKPERLKHDYHGYWSRRINREHHLVYAIEEGRVVVTIVSAYGYYER</sequence>
<proteinExistence type="inferred from homology"/>
<dbReference type="GO" id="GO:0004519">
    <property type="term" value="F:endonuclease activity"/>
    <property type="evidence" value="ECO:0007669"/>
    <property type="project" value="UniProtKB-KW"/>
</dbReference>
<evidence type="ECO:0000313" key="8">
    <source>
        <dbReference type="Proteomes" id="UP000316614"/>
    </source>
</evidence>
<evidence type="ECO:0000256" key="5">
    <source>
        <dbReference type="ARBA" id="ARBA00022801"/>
    </source>
</evidence>
<evidence type="ECO:0000256" key="2">
    <source>
        <dbReference type="ARBA" id="ARBA00022649"/>
    </source>
</evidence>
<evidence type="ECO:0000256" key="4">
    <source>
        <dbReference type="ARBA" id="ARBA00022759"/>
    </source>
</evidence>
<keyword evidence="3" id="KW-0540">Nuclease</keyword>
<organism evidence="7 8">
    <name type="scientific">Echinicola soli</name>
    <dbReference type="NCBI Taxonomy" id="2591634"/>
    <lineage>
        <taxon>Bacteria</taxon>
        <taxon>Pseudomonadati</taxon>
        <taxon>Bacteroidota</taxon>
        <taxon>Cytophagia</taxon>
        <taxon>Cytophagales</taxon>
        <taxon>Cyclobacteriaceae</taxon>
        <taxon>Echinicola</taxon>
    </lineage>
</organism>
<dbReference type="KEGG" id="echi:FKX85_11935"/>
<keyword evidence="5" id="KW-0378">Hydrolase</keyword>
<dbReference type="GO" id="GO:0016787">
    <property type="term" value="F:hydrolase activity"/>
    <property type="evidence" value="ECO:0007669"/>
    <property type="project" value="UniProtKB-KW"/>
</dbReference>
<dbReference type="EMBL" id="CP041253">
    <property type="protein sequence ID" value="QDH81570.1"/>
    <property type="molecule type" value="Genomic_DNA"/>
</dbReference>
<dbReference type="GO" id="GO:0045892">
    <property type="term" value="P:negative regulation of DNA-templated transcription"/>
    <property type="evidence" value="ECO:0007669"/>
    <property type="project" value="TreeGrafter"/>
</dbReference>
<dbReference type="RefSeq" id="WP_141616783.1">
    <property type="nucleotide sequence ID" value="NZ_CP041253.1"/>
</dbReference>
<dbReference type="SUPFAM" id="SSF143011">
    <property type="entry name" value="RelE-like"/>
    <property type="match status" value="1"/>
</dbReference>
<dbReference type="PANTHER" id="PTHR38039">
    <property type="entry name" value="TOXIN YOEB"/>
    <property type="match status" value="1"/>
</dbReference>
<keyword evidence="4" id="KW-0255">Endonuclease</keyword>
<accession>A0A514CP50</accession>
<comment type="similarity">
    <text evidence="1">Belongs to the YoeB family.</text>
</comment>
<protein>
    <recommendedName>
        <fullName evidence="6">Putative mRNA interferase YoeB</fullName>
    </recommendedName>
</protein>
<name>A0A514CP50_9BACT</name>
<dbReference type="InterPro" id="IPR009614">
    <property type="entry name" value="YoeB_toxin"/>
</dbReference>
<evidence type="ECO:0000256" key="3">
    <source>
        <dbReference type="ARBA" id="ARBA00022722"/>
    </source>
</evidence>
<dbReference type="NCBIfam" id="TIGR02116">
    <property type="entry name" value="toxin_Txe_YoeB"/>
    <property type="match status" value="1"/>
</dbReference>